<comment type="caution">
    <text evidence="3">The sequence shown here is derived from an EMBL/GenBank/DDBJ whole genome shotgun (WGS) entry which is preliminary data.</text>
</comment>
<dbReference type="EMBL" id="JBEOKT010000020">
    <property type="protein sequence ID" value="MER2999234.1"/>
    <property type="molecule type" value="Genomic_DNA"/>
</dbReference>
<keyword evidence="4" id="KW-1185">Reference proteome</keyword>
<protein>
    <submittedName>
        <fullName evidence="3">DUF4178 domain-containing protein</fullName>
    </submittedName>
</protein>
<dbReference type="InterPro" id="IPR025235">
    <property type="entry name" value="DUF4178"/>
</dbReference>
<proteinExistence type="predicted"/>
<feature type="transmembrane region" description="Helical" evidence="1">
    <location>
        <begin position="395"/>
        <end position="415"/>
    </location>
</feature>
<keyword evidence="1" id="KW-1133">Transmembrane helix</keyword>
<feature type="transmembrane region" description="Helical" evidence="1">
    <location>
        <begin position="238"/>
        <end position="260"/>
    </location>
</feature>
<dbReference type="Pfam" id="PF13785">
    <property type="entry name" value="DUF4178"/>
    <property type="match status" value="1"/>
</dbReference>
<evidence type="ECO:0000313" key="3">
    <source>
        <dbReference type="EMBL" id="MER2999234.1"/>
    </source>
</evidence>
<gene>
    <name evidence="3" type="ORF">ABS362_16910</name>
</gene>
<feature type="domain" description="DUF4178" evidence="2">
    <location>
        <begin position="78"/>
        <end position="204"/>
    </location>
</feature>
<evidence type="ECO:0000256" key="1">
    <source>
        <dbReference type="SAM" id="Phobius"/>
    </source>
</evidence>
<dbReference type="RefSeq" id="WP_350413913.1">
    <property type="nucleotide sequence ID" value="NZ_JBEOKT010000020.1"/>
</dbReference>
<evidence type="ECO:0000313" key="4">
    <source>
        <dbReference type="Proteomes" id="UP001476807"/>
    </source>
</evidence>
<accession>A0ABV1RXZ3</accession>
<organism evidence="3 4">
    <name type="scientific">Pontibacter populi</name>
    <dbReference type="NCBI Taxonomy" id="890055"/>
    <lineage>
        <taxon>Bacteria</taxon>
        <taxon>Pseudomonadati</taxon>
        <taxon>Bacteroidota</taxon>
        <taxon>Cytophagia</taxon>
        <taxon>Cytophagales</taxon>
        <taxon>Hymenobacteraceae</taxon>
        <taxon>Pontibacter</taxon>
    </lineage>
</organism>
<dbReference type="Proteomes" id="UP001476807">
    <property type="component" value="Unassembled WGS sequence"/>
</dbReference>
<evidence type="ECO:0000259" key="2">
    <source>
        <dbReference type="Pfam" id="PF13785"/>
    </source>
</evidence>
<keyword evidence="1" id="KW-0812">Transmembrane</keyword>
<sequence>MSGFDLTEKGKVPATALLNCAHCNNTVRLVTHAQAVNVGCLHCDSLLARQGNRWSRVKDQKSQVRVPTIPLGTKSLFKEIRYAVTGFIVYQETTAPYQWREYVLFSPIHGYAFLSEYDGHWTYFRFVADISLTRNNTHSLTYQEKDYKLFHKYSSQVVYAAGEFPWRLLDNRSHYTEFVAPPYMLTLEKSQDEICWMQGEYVTPEEIQEAFGVAEYMPERIGVGAAEPFATAFSYKKVMAAGGAAVGVLFLLQILFLIFIRPQVLTDQSFSVPIAPEQYGEVTLTALPGPTFTLSSLTGSSNLELELYAPVDDEWFELGVTLINIKTNKAYDFEVGTEYYSGYEGGEYWTEGSQKNSVTLSAMQDGEYTLIVQPYRGALSKVDQFRLWVRRDVPLWSNLWILLLFIAAAPAVQWFRNQSFEKSRWMNSNYSPYDS</sequence>
<keyword evidence="1" id="KW-0472">Membrane</keyword>
<reference evidence="3 4" key="1">
    <citation type="submission" date="2024-06" db="EMBL/GenBank/DDBJ databases">
        <title>Pontibacter populi HYL7-15.</title>
        <authorList>
            <person name="Kim M.K."/>
        </authorList>
    </citation>
    <scope>NUCLEOTIDE SEQUENCE [LARGE SCALE GENOMIC DNA]</scope>
    <source>
        <strain evidence="3 4">HYL7-15</strain>
    </source>
</reference>
<name>A0ABV1RXZ3_9BACT</name>